<dbReference type="InterPro" id="IPR036390">
    <property type="entry name" value="WH_DNA-bd_sf"/>
</dbReference>
<evidence type="ECO:0000256" key="3">
    <source>
        <dbReference type="ARBA" id="ARBA00022448"/>
    </source>
</evidence>
<feature type="domain" description="GLUE N-terminal" evidence="9">
    <location>
        <begin position="1"/>
        <end position="141"/>
    </location>
</feature>
<keyword evidence="8" id="KW-0175">Coiled coil</keyword>
<evidence type="ECO:0000256" key="5">
    <source>
        <dbReference type="ARBA" id="ARBA00022927"/>
    </source>
</evidence>
<dbReference type="PANTHER" id="PTHR13128:SF12">
    <property type="entry name" value="VACUOLAR PROTEIN-SORTING-ASSOCIATED PROTEIN 36"/>
    <property type="match status" value="1"/>
</dbReference>
<proteinExistence type="inferred from homology"/>
<comment type="subunit">
    <text evidence="7">Component of the endosomal sorting complex required for transport II (ESCRT-II).</text>
</comment>
<dbReference type="SUPFAM" id="SSF50729">
    <property type="entry name" value="PH domain-like"/>
    <property type="match status" value="1"/>
</dbReference>
<comment type="caution">
    <text evidence="10">The sequence shown here is derived from an EMBL/GenBank/DDBJ whole genome shotgun (WGS) entry which is preliminary data.</text>
</comment>
<dbReference type="EMBL" id="JAODUP010000038">
    <property type="protein sequence ID" value="KAK2166519.1"/>
    <property type="molecule type" value="Genomic_DNA"/>
</dbReference>
<evidence type="ECO:0000259" key="9">
    <source>
        <dbReference type="PROSITE" id="PS51495"/>
    </source>
</evidence>
<protein>
    <recommendedName>
        <fullName evidence="2 7">Vacuolar protein-sorting-associated protein 36</fullName>
    </recommendedName>
    <alternativeName>
        <fullName evidence="6 7">ESCRT-II complex subunit VPS36</fullName>
    </alternativeName>
</protein>
<evidence type="ECO:0000256" key="6">
    <source>
        <dbReference type="ARBA" id="ARBA00030114"/>
    </source>
</evidence>
<dbReference type="InterPro" id="IPR036388">
    <property type="entry name" value="WH-like_DNA-bd_sf"/>
</dbReference>
<keyword evidence="3 7" id="KW-0813">Transport</keyword>
<keyword evidence="4 7" id="KW-0963">Cytoplasm</keyword>
<keyword evidence="5 7" id="KW-0653">Protein transport</keyword>
<dbReference type="PANTHER" id="PTHR13128">
    <property type="entry name" value="VACUOLAR PROTEIN-SORTING-ASSOCIATED PROTEIN 36"/>
    <property type="match status" value="1"/>
</dbReference>
<comment type="similarity">
    <text evidence="1 7">Belongs to the VPS36 family.</text>
</comment>
<dbReference type="AlphaFoldDB" id="A0AAD9K7T7"/>
<dbReference type="GO" id="GO:0043130">
    <property type="term" value="F:ubiquitin binding"/>
    <property type="evidence" value="ECO:0007669"/>
    <property type="project" value="UniProtKB-UniRule"/>
</dbReference>
<dbReference type="Gene3D" id="2.30.29.30">
    <property type="entry name" value="Pleckstrin-homology domain (PH domain)/Phosphotyrosine-binding domain (PTB)"/>
    <property type="match status" value="1"/>
</dbReference>
<evidence type="ECO:0000256" key="7">
    <source>
        <dbReference type="RuleBase" id="RU367095"/>
    </source>
</evidence>
<dbReference type="GO" id="GO:0043328">
    <property type="term" value="P:protein transport to vacuole involved in ubiquitin-dependent protein catabolic process via the multivesicular body sorting pathway"/>
    <property type="evidence" value="ECO:0007669"/>
    <property type="project" value="UniProtKB-UniRule"/>
</dbReference>
<dbReference type="Pfam" id="PF11605">
    <property type="entry name" value="Vps36_ESCRT-II"/>
    <property type="match status" value="1"/>
</dbReference>
<evidence type="ECO:0000313" key="11">
    <source>
        <dbReference type="Proteomes" id="UP001208570"/>
    </source>
</evidence>
<comment type="subcellular location">
    <subcellularLocation>
        <location evidence="7">Cytoplasm</location>
    </subcellularLocation>
    <subcellularLocation>
        <location evidence="7">Endosome</location>
    </subcellularLocation>
</comment>
<comment type="function">
    <text evidence="7">Component of the ESCRT-II complex (endosomal sorting complex required for transport II), which is required for multivesicular body (MVB) formation and sorting of endosomal cargo proteins into MVBs.</text>
</comment>
<dbReference type="InterPro" id="IPR011993">
    <property type="entry name" value="PH-like_dom_sf"/>
</dbReference>
<name>A0AAD9K7T7_9ANNE</name>
<dbReference type="Pfam" id="PF04157">
    <property type="entry name" value="EAP30"/>
    <property type="match status" value="1"/>
</dbReference>
<dbReference type="InterPro" id="IPR021648">
    <property type="entry name" value="GLUE_dom"/>
</dbReference>
<dbReference type="InterPro" id="IPR037855">
    <property type="entry name" value="Vps36"/>
</dbReference>
<dbReference type="FunFam" id="1.10.10.10:FF:000170">
    <property type="entry name" value="Vacuolar protein-sorting-associated protein 36"/>
    <property type="match status" value="1"/>
</dbReference>
<keyword evidence="7" id="KW-0967">Endosome</keyword>
<evidence type="ECO:0000256" key="1">
    <source>
        <dbReference type="ARBA" id="ARBA00009697"/>
    </source>
</evidence>
<organism evidence="10 11">
    <name type="scientific">Paralvinella palmiformis</name>
    <dbReference type="NCBI Taxonomy" id="53620"/>
    <lineage>
        <taxon>Eukaryota</taxon>
        <taxon>Metazoa</taxon>
        <taxon>Spiralia</taxon>
        <taxon>Lophotrochozoa</taxon>
        <taxon>Annelida</taxon>
        <taxon>Polychaeta</taxon>
        <taxon>Sedentaria</taxon>
        <taxon>Canalipalpata</taxon>
        <taxon>Terebellida</taxon>
        <taxon>Terebelliformia</taxon>
        <taxon>Alvinellidae</taxon>
        <taxon>Paralvinella</taxon>
    </lineage>
</organism>
<dbReference type="Proteomes" id="UP001208570">
    <property type="component" value="Unassembled WGS sequence"/>
</dbReference>
<dbReference type="PROSITE" id="PS51495">
    <property type="entry name" value="GLUE"/>
    <property type="match status" value="1"/>
</dbReference>
<evidence type="ECO:0000256" key="8">
    <source>
        <dbReference type="SAM" id="Coils"/>
    </source>
</evidence>
<evidence type="ECO:0000313" key="10">
    <source>
        <dbReference type="EMBL" id="KAK2166519.1"/>
    </source>
</evidence>
<dbReference type="GO" id="GO:0032266">
    <property type="term" value="F:phosphatidylinositol-3-phosphate binding"/>
    <property type="evidence" value="ECO:0007669"/>
    <property type="project" value="UniProtKB-UniRule"/>
</dbReference>
<gene>
    <name evidence="10" type="ORF">LSH36_38g03056</name>
</gene>
<evidence type="ECO:0000256" key="4">
    <source>
        <dbReference type="ARBA" id="ARBA00022490"/>
    </source>
</evidence>
<sequence length="364" mass="40673">MDRFAWTDGLLGGEENLVHEQTGVRIYDGDQKSTPFDHGKAVLTTHRIIWRDYKDQKSVICVSLSMIVFAEEQSGSLTKSAKIVIHLKSSPAYKAPGPVQSSPNACSFIRLSFKEGGQKEFFHHLNETLGQKRWEQSVAPSGGVSGSTTHLQTREFRTGIGGIQKKLEKKNKETDQNISQAFEDLNKLMEKTVRFKSYLLSLGIDDPVTRGTHGTGHKYYGELAKQLSDILQTPLKECGGIMTLTDVYCRVNRARGMELLSPEDLINACKLMETLNLPVRLRVFESGVMVLQLVSHSEEQVIEETKRMIEDKGCITAEQLSQIVGLSVVLAKERLLAAERAGKTCRDEDTEGLCFYPNLFLSKT</sequence>
<dbReference type="GO" id="GO:0031902">
    <property type="term" value="C:late endosome membrane"/>
    <property type="evidence" value="ECO:0007669"/>
    <property type="project" value="UniProtKB-UniRule"/>
</dbReference>
<dbReference type="InterPro" id="IPR040608">
    <property type="entry name" value="Snf8/Vps36"/>
</dbReference>
<evidence type="ECO:0000256" key="2">
    <source>
        <dbReference type="ARBA" id="ARBA00017953"/>
    </source>
</evidence>
<reference evidence="10" key="1">
    <citation type="journal article" date="2023" name="Mol. Biol. Evol.">
        <title>Third-Generation Sequencing Reveals the Adaptive Role of the Epigenome in Three Deep-Sea Polychaetes.</title>
        <authorList>
            <person name="Perez M."/>
            <person name="Aroh O."/>
            <person name="Sun Y."/>
            <person name="Lan Y."/>
            <person name="Juniper S.K."/>
            <person name="Young C.R."/>
            <person name="Angers B."/>
            <person name="Qian P.Y."/>
        </authorList>
    </citation>
    <scope>NUCLEOTIDE SEQUENCE</scope>
    <source>
        <strain evidence="10">P08H-3</strain>
    </source>
</reference>
<feature type="coiled-coil region" evidence="8">
    <location>
        <begin position="164"/>
        <end position="191"/>
    </location>
</feature>
<dbReference type="GO" id="GO:0000814">
    <property type="term" value="C:ESCRT II complex"/>
    <property type="evidence" value="ECO:0007669"/>
    <property type="project" value="UniProtKB-UniRule"/>
</dbReference>
<dbReference type="Gene3D" id="1.10.10.10">
    <property type="entry name" value="Winged helix-like DNA-binding domain superfamily/Winged helix DNA-binding domain"/>
    <property type="match status" value="2"/>
</dbReference>
<keyword evidence="11" id="KW-1185">Reference proteome</keyword>
<accession>A0AAD9K7T7</accession>
<dbReference type="FunFam" id="1.10.10.10:FF:000203">
    <property type="entry name" value="Vacuolar protein sorting 36 homolog"/>
    <property type="match status" value="1"/>
</dbReference>
<dbReference type="SUPFAM" id="SSF46785">
    <property type="entry name" value="Winged helix' DNA-binding domain"/>
    <property type="match status" value="2"/>
</dbReference>